<protein>
    <submittedName>
        <fullName evidence="2">Plasmid stabilization protein</fullName>
    </submittedName>
</protein>
<evidence type="ECO:0000313" key="3">
    <source>
        <dbReference type="Proteomes" id="UP000661715"/>
    </source>
</evidence>
<reference evidence="2 3" key="1">
    <citation type="journal article" date="2020" name="Microbiol. Res.">
        <title>Flavobacterium pokkalii sp. nov., a novel plant growth promoting native rhizobacteria isolated from pokkali rice grown in coastal saline affected agricultural regions of southern India, Kerala.</title>
        <authorList>
            <person name="Menon R.R."/>
            <person name="Kumari S."/>
            <person name="Viver T."/>
            <person name="Rameshkumar N."/>
        </authorList>
    </citation>
    <scope>NUCLEOTIDE SEQUENCE [LARGE SCALE GENOMIC DNA]</scope>
    <source>
        <strain evidence="2 3">L1I52</strain>
    </source>
</reference>
<evidence type="ECO:0000256" key="1">
    <source>
        <dbReference type="ARBA" id="ARBA00022649"/>
    </source>
</evidence>
<evidence type="ECO:0000313" key="2">
    <source>
        <dbReference type="EMBL" id="MBD0726049.1"/>
    </source>
</evidence>
<dbReference type="Pfam" id="PF05016">
    <property type="entry name" value="ParE_toxin"/>
    <property type="match status" value="1"/>
</dbReference>
<dbReference type="InterPro" id="IPR007712">
    <property type="entry name" value="RelE/ParE_toxin"/>
</dbReference>
<keyword evidence="3" id="KW-1185">Reference proteome</keyword>
<keyword evidence="1" id="KW-1277">Toxin-antitoxin system</keyword>
<sequence length="100" mass="11756">MNYKVIVSPIASKNIEDAVEYYISKASKKVALDFLDDYKEIYKALQINPFYQIHDSNYHLIPFKKFPYIAFFIIDEPGKTVFLNAVFHTSQNPDKYPNNR</sequence>
<accession>A0ABR7UW03</accession>
<dbReference type="InterPro" id="IPR035093">
    <property type="entry name" value="RelE/ParE_toxin_dom_sf"/>
</dbReference>
<gene>
    <name evidence="2" type="ORF">B6A10_12770</name>
</gene>
<proteinExistence type="predicted"/>
<dbReference type="EMBL" id="NASZ01000021">
    <property type="protein sequence ID" value="MBD0726049.1"/>
    <property type="molecule type" value="Genomic_DNA"/>
</dbReference>
<dbReference type="Gene3D" id="3.30.2310.20">
    <property type="entry name" value="RelE-like"/>
    <property type="match status" value="1"/>
</dbReference>
<dbReference type="Proteomes" id="UP000661715">
    <property type="component" value="Unassembled WGS sequence"/>
</dbReference>
<comment type="caution">
    <text evidence="2">The sequence shown here is derived from an EMBL/GenBank/DDBJ whole genome shotgun (WGS) entry which is preliminary data.</text>
</comment>
<name>A0ABR7UW03_9FLAO</name>
<dbReference type="RefSeq" id="WP_188221175.1">
    <property type="nucleotide sequence ID" value="NZ_NASZ01000021.1"/>
</dbReference>
<organism evidence="2 3">
    <name type="scientific">Flavobacterium pokkalii</name>
    <dbReference type="NCBI Taxonomy" id="1940408"/>
    <lineage>
        <taxon>Bacteria</taxon>
        <taxon>Pseudomonadati</taxon>
        <taxon>Bacteroidota</taxon>
        <taxon>Flavobacteriia</taxon>
        <taxon>Flavobacteriales</taxon>
        <taxon>Flavobacteriaceae</taxon>
        <taxon>Flavobacterium</taxon>
    </lineage>
</organism>